<proteinExistence type="predicted"/>
<dbReference type="Pfam" id="PF00563">
    <property type="entry name" value="EAL"/>
    <property type="match status" value="1"/>
</dbReference>
<dbReference type="PROSITE" id="PS50883">
    <property type="entry name" value="EAL"/>
    <property type="match status" value="1"/>
</dbReference>
<accession>A0A3N5DNR4</accession>
<evidence type="ECO:0000313" key="2">
    <source>
        <dbReference type="EMBL" id="RPF72565.1"/>
    </source>
</evidence>
<dbReference type="InterPro" id="IPR001633">
    <property type="entry name" value="EAL_dom"/>
</dbReference>
<dbReference type="GO" id="GO:0071111">
    <property type="term" value="F:cyclic-guanylate-specific phosphodiesterase activity"/>
    <property type="evidence" value="ECO:0007669"/>
    <property type="project" value="InterPro"/>
</dbReference>
<dbReference type="PANTHER" id="PTHR33121:SF79">
    <property type="entry name" value="CYCLIC DI-GMP PHOSPHODIESTERASE PDED-RELATED"/>
    <property type="match status" value="1"/>
</dbReference>
<keyword evidence="3" id="KW-1185">Reference proteome</keyword>
<protein>
    <submittedName>
        <fullName evidence="2">EAL domain-containing protein</fullName>
    </submittedName>
</protein>
<name>A0A3N5DNR4_9SPHN</name>
<sequence>MASFTVCASPLAERCATLWSGVPICNAAVHRADRRQVCWQRAVMSLPVHQIDRRLRGDRRQSEPHPVASDLGQAITADAIDLLFQPQYAAAGNALSGAEALARWHHPVHGSLAGDALVAIAQSSGLARRLTRHIVRGALGVAADWPAHLRLSLNVTAADLLDRTYVDDLLALVADSGVAAERLTLEITEHALVADLDRSAERLALLAEAGIRIALDDFGAGFCNFHYLKVLPLDALKLDRSMVQGVAHDRRDLAILRAIVAMARTLELRIIAEGIETPAQRDVAAREGCDLWQGFLGGRPMTSAAFADHISAC</sequence>
<organism evidence="2 3">
    <name type="scientific">Aurantiacibacter spongiae</name>
    <dbReference type="NCBI Taxonomy" id="2488860"/>
    <lineage>
        <taxon>Bacteria</taxon>
        <taxon>Pseudomonadati</taxon>
        <taxon>Pseudomonadota</taxon>
        <taxon>Alphaproteobacteria</taxon>
        <taxon>Sphingomonadales</taxon>
        <taxon>Erythrobacteraceae</taxon>
        <taxon>Aurantiacibacter</taxon>
    </lineage>
</organism>
<dbReference type="Gene3D" id="3.20.20.450">
    <property type="entry name" value="EAL domain"/>
    <property type="match status" value="1"/>
</dbReference>
<reference evidence="2 3" key="1">
    <citation type="submission" date="2018-11" db="EMBL/GenBank/DDBJ databases">
        <title>Erythrobacter spongiae sp. nov., isolated from a marine sponge.</title>
        <authorList>
            <person name="Zhuang L."/>
            <person name="Luo L."/>
        </authorList>
    </citation>
    <scope>NUCLEOTIDE SEQUENCE [LARGE SCALE GENOMIC DNA]</scope>
    <source>
        <strain evidence="2 3">HN-E23</strain>
    </source>
</reference>
<feature type="domain" description="EAL" evidence="1">
    <location>
        <begin position="64"/>
        <end position="313"/>
    </location>
</feature>
<dbReference type="SUPFAM" id="SSF141868">
    <property type="entry name" value="EAL domain-like"/>
    <property type="match status" value="1"/>
</dbReference>
<evidence type="ECO:0000259" key="1">
    <source>
        <dbReference type="PROSITE" id="PS50883"/>
    </source>
</evidence>
<dbReference type="EMBL" id="RPFZ01000001">
    <property type="protein sequence ID" value="RPF72565.1"/>
    <property type="molecule type" value="Genomic_DNA"/>
</dbReference>
<dbReference type="SMART" id="SM00052">
    <property type="entry name" value="EAL"/>
    <property type="match status" value="1"/>
</dbReference>
<gene>
    <name evidence="2" type="ORF">EG799_13715</name>
</gene>
<dbReference type="InterPro" id="IPR035919">
    <property type="entry name" value="EAL_sf"/>
</dbReference>
<comment type="caution">
    <text evidence="2">The sequence shown here is derived from an EMBL/GenBank/DDBJ whole genome shotgun (WGS) entry which is preliminary data.</text>
</comment>
<dbReference type="PANTHER" id="PTHR33121">
    <property type="entry name" value="CYCLIC DI-GMP PHOSPHODIESTERASE PDEF"/>
    <property type="match status" value="1"/>
</dbReference>
<dbReference type="InterPro" id="IPR050706">
    <property type="entry name" value="Cyclic-di-GMP_PDE-like"/>
</dbReference>
<dbReference type="AlphaFoldDB" id="A0A3N5DNR4"/>
<dbReference type="CDD" id="cd01948">
    <property type="entry name" value="EAL"/>
    <property type="match status" value="1"/>
</dbReference>
<evidence type="ECO:0000313" key="3">
    <source>
        <dbReference type="Proteomes" id="UP000275232"/>
    </source>
</evidence>
<dbReference type="Proteomes" id="UP000275232">
    <property type="component" value="Unassembled WGS sequence"/>
</dbReference>